<protein>
    <submittedName>
        <fullName evidence="1">Uncharacterized protein</fullName>
    </submittedName>
</protein>
<gene>
    <name evidence="1" type="ORF">F5148DRAFT_1241982</name>
</gene>
<reference evidence="1" key="1">
    <citation type="submission" date="2021-03" db="EMBL/GenBank/DDBJ databases">
        <title>Evolutionary priming and transition to the ectomycorrhizal habit in an iconic lineage of mushroom-forming fungi: is preadaptation a requirement?</title>
        <authorList>
            <consortium name="DOE Joint Genome Institute"/>
            <person name="Looney B.P."/>
            <person name="Miyauchi S."/>
            <person name="Morin E."/>
            <person name="Drula E."/>
            <person name="Courty P.E."/>
            <person name="Chicoki N."/>
            <person name="Fauchery L."/>
            <person name="Kohler A."/>
            <person name="Kuo A."/>
            <person name="LaButti K."/>
            <person name="Pangilinan J."/>
            <person name="Lipzen A."/>
            <person name="Riley R."/>
            <person name="Andreopoulos W."/>
            <person name="He G."/>
            <person name="Johnson J."/>
            <person name="Barry K.W."/>
            <person name="Grigoriev I.V."/>
            <person name="Nagy L."/>
            <person name="Hibbett D."/>
            <person name="Henrissat B."/>
            <person name="Matheny P.B."/>
            <person name="Labbe J."/>
            <person name="Martin A.F."/>
        </authorList>
    </citation>
    <scope>NUCLEOTIDE SEQUENCE</scope>
    <source>
        <strain evidence="1">BPL698</strain>
    </source>
</reference>
<dbReference type="Proteomes" id="UP001207468">
    <property type="component" value="Unassembled WGS sequence"/>
</dbReference>
<keyword evidence="2" id="KW-1185">Reference proteome</keyword>
<dbReference type="EMBL" id="JAGFNK010000419">
    <property type="protein sequence ID" value="KAI9450688.1"/>
    <property type="molecule type" value="Genomic_DNA"/>
</dbReference>
<accession>A0ACC0TX24</accession>
<evidence type="ECO:0000313" key="1">
    <source>
        <dbReference type="EMBL" id="KAI9450688.1"/>
    </source>
</evidence>
<comment type="caution">
    <text evidence="1">The sequence shown here is derived from an EMBL/GenBank/DDBJ whole genome shotgun (WGS) entry which is preliminary data.</text>
</comment>
<sequence>MGHITTGKIGQTSSIYQYDVHIIAYTSLFRIVNKFHQEVFLDPTIPNSLNRSIDAGA</sequence>
<proteinExistence type="predicted"/>
<organism evidence="1 2">
    <name type="scientific">Russula earlei</name>
    <dbReference type="NCBI Taxonomy" id="71964"/>
    <lineage>
        <taxon>Eukaryota</taxon>
        <taxon>Fungi</taxon>
        <taxon>Dikarya</taxon>
        <taxon>Basidiomycota</taxon>
        <taxon>Agaricomycotina</taxon>
        <taxon>Agaricomycetes</taxon>
        <taxon>Russulales</taxon>
        <taxon>Russulaceae</taxon>
        <taxon>Russula</taxon>
    </lineage>
</organism>
<name>A0ACC0TX24_9AGAM</name>
<evidence type="ECO:0000313" key="2">
    <source>
        <dbReference type="Proteomes" id="UP001207468"/>
    </source>
</evidence>